<organism evidence="2">
    <name type="scientific">Siphoviridae sp. ctHip2</name>
    <dbReference type="NCBI Taxonomy" id="2827830"/>
    <lineage>
        <taxon>Viruses</taxon>
        <taxon>Duplodnaviria</taxon>
        <taxon>Heunggongvirae</taxon>
        <taxon>Uroviricota</taxon>
        <taxon>Caudoviricetes</taxon>
    </lineage>
</organism>
<accession>A0A8S5RVE8</accession>
<sequence length="326" mass="36562">MENKTELVKLLNQISTLLEGEEERFKHLLEQLKTAINTKSIAREAETLAMNLIEERYGKLPEITKIQIGNNKPKEIKGLTHSSFKSILTLLANGENVLLNGPSGTGKNVLGNQIAEALGLEFYCTPAIRQEYKLSGFIDANGNFVETPFYKAWTNGGVYLFDEMDASDATVILNINSALANGYYEFPIGLKKKHKDFYILGAGNTLGNGGDRIYTAREELDASTIDRFAVVPFGYDEKLERELAGNEKIYEFIIAVRKAIEETGLRYVVSMRATKSLAQLYGKMDIQELVKYVVCRNMRTADIKTILSRCKCPVDNPFYIALKNID</sequence>
<reference evidence="2" key="1">
    <citation type="journal article" date="2021" name="Proc. Natl. Acad. Sci. U.S.A.">
        <title>A Catalog of Tens of Thousands of Viruses from Human Metagenomes Reveals Hidden Associations with Chronic Diseases.</title>
        <authorList>
            <person name="Tisza M.J."/>
            <person name="Buck C.B."/>
        </authorList>
    </citation>
    <scope>NUCLEOTIDE SEQUENCE</scope>
    <source>
        <strain evidence="2">CtHip2</strain>
    </source>
</reference>
<dbReference type="Pfam" id="PF07728">
    <property type="entry name" value="AAA_5"/>
    <property type="match status" value="1"/>
</dbReference>
<evidence type="ECO:0000259" key="1">
    <source>
        <dbReference type="SMART" id="SM00382"/>
    </source>
</evidence>
<name>A0A8S5RVE8_9CAUD</name>
<evidence type="ECO:0000313" key="2">
    <source>
        <dbReference type="EMBL" id="DAF42601.1"/>
    </source>
</evidence>
<dbReference type="InterPro" id="IPR027417">
    <property type="entry name" value="P-loop_NTPase"/>
</dbReference>
<protein>
    <submittedName>
        <fullName evidence="2">ATPase-like protein</fullName>
    </submittedName>
</protein>
<dbReference type="SMART" id="SM00382">
    <property type="entry name" value="AAA"/>
    <property type="match status" value="1"/>
</dbReference>
<dbReference type="SUPFAM" id="SSF52540">
    <property type="entry name" value="P-loop containing nucleoside triphosphate hydrolases"/>
    <property type="match status" value="1"/>
</dbReference>
<feature type="domain" description="AAA+ ATPase" evidence="1">
    <location>
        <begin position="93"/>
        <end position="226"/>
    </location>
</feature>
<dbReference type="InterPro" id="IPR003593">
    <property type="entry name" value="AAA+_ATPase"/>
</dbReference>
<proteinExistence type="predicted"/>
<dbReference type="InterPro" id="IPR011704">
    <property type="entry name" value="ATPase_dyneun-rel_AAA"/>
</dbReference>
<dbReference type="EMBL" id="BK032497">
    <property type="protein sequence ID" value="DAF42601.1"/>
    <property type="molecule type" value="Genomic_DNA"/>
</dbReference>
<dbReference type="Gene3D" id="3.40.50.300">
    <property type="entry name" value="P-loop containing nucleotide triphosphate hydrolases"/>
    <property type="match status" value="1"/>
</dbReference>
<dbReference type="GO" id="GO:0005524">
    <property type="term" value="F:ATP binding"/>
    <property type="evidence" value="ECO:0007669"/>
    <property type="project" value="InterPro"/>
</dbReference>
<dbReference type="GO" id="GO:0016887">
    <property type="term" value="F:ATP hydrolysis activity"/>
    <property type="evidence" value="ECO:0007669"/>
    <property type="project" value="InterPro"/>
</dbReference>